<organism evidence="2 3">
    <name type="scientific">Apiospora saccharicola</name>
    <dbReference type="NCBI Taxonomy" id="335842"/>
    <lineage>
        <taxon>Eukaryota</taxon>
        <taxon>Fungi</taxon>
        <taxon>Dikarya</taxon>
        <taxon>Ascomycota</taxon>
        <taxon>Pezizomycotina</taxon>
        <taxon>Sordariomycetes</taxon>
        <taxon>Xylariomycetidae</taxon>
        <taxon>Amphisphaeriales</taxon>
        <taxon>Apiosporaceae</taxon>
        <taxon>Apiospora</taxon>
    </lineage>
</organism>
<evidence type="ECO:0000313" key="3">
    <source>
        <dbReference type="Proteomes" id="UP001446871"/>
    </source>
</evidence>
<proteinExistence type="predicted"/>
<name>A0ABR1U251_9PEZI</name>
<keyword evidence="1" id="KW-0472">Membrane</keyword>
<dbReference type="Proteomes" id="UP001446871">
    <property type="component" value="Unassembled WGS sequence"/>
</dbReference>
<comment type="caution">
    <text evidence="2">The sequence shown here is derived from an EMBL/GenBank/DDBJ whole genome shotgun (WGS) entry which is preliminary data.</text>
</comment>
<keyword evidence="3" id="KW-1185">Reference proteome</keyword>
<feature type="transmembrane region" description="Helical" evidence="1">
    <location>
        <begin position="44"/>
        <end position="67"/>
    </location>
</feature>
<accession>A0ABR1U251</accession>
<evidence type="ECO:0008006" key="4">
    <source>
        <dbReference type="Google" id="ProtNLM"/>
    </source>
</evidence>
<keyword evidence="1" id="KW-0812">Transmembrane</keyword>
<sequence length="83" mass="8197">MTLGPAELAGTLLSAMNLSASLGVVVAGPLIAVTFVSGLEQGGLWLGAPLLLVALLYALTLVSVCVIKVPEKGQHVDGEAGGG</sequence>
<dbReference type="SUPFAM" id="SSF103473">
    <property type="entry name" value="MFS general substrate transporter"/>
    <property type="match status" value="1"/>
</dbReference>
<dbReference type="EMBL" id="JAQQWM010000008">
    <property type="protein sequence ID" value="KAK8052981.1"/>
    <property type="molecule type" value="Genomic_DNA"/>
</dbReference>
<keyword evidence="1" id="KW-1133">Transmembrane helix</keyword>
<gene>
    <name evidence="2" type="ORF">PG996_012282</name>
</gene>
<feature type="transmembrane region" description="Helical" evidence="1">
    <location>
        <begin position="12"/>
        <end position="38"/>
    </location>
</feature>
<evidence type="ECO:0000256" key="1">
    <source>
        <dbReference type="SAM" id="Phobius"/>
    </source>
</evidence>
<dbReference type="InterPro" id="IPR036259">
    <property type="entry name" value="MFS_trans_sf"/>
</dbReference>
<evidence type="ECO:0000313" key="2">
    <source>
        <dbReference type="EMBL" id="KAK8052981.1"/>
    </source>
</evidence>
<protein>
    <recommendedName>
        <fullName evidence="4">Major facilitator superfamily (MFS) profile domain-containing protein</fullName>
    </recommendedName>
</protein>
<reference evidence="2 3" key="1">
    <citation type="submission" date="2023-01" db="EMBL/GenBank/DDBJ databases">
        <title>Analysis of 21 Apiospora genomes using comparative genomics revels a genus with tremendous synthesis potential of carbohydrate active enzymes and secondary metabolites.</title>
        <authorList>
            <person name="Sorensen T."/>
        </authorList>
    </citation>
    <scope>NUCLEOTIDE SEQUENCE [LARGE SCALE GENOMIC DNA]</scope>
    <source>
        <strain evidence="2 3">CBS 83171</strain>
    </source>
</reference>